<proteinExistence type="predicted"/>
<feature type="compositionally biased region" description="Basic and acidic residues" evidence="1">
    <location>
        <begin position="450"/>
        <end position="459"/>
    </location>
</feature>
<evidence type="ECO:0000259" key="2">
    <source>
        <dbReference type="Pfam" id="PF13298"/>
    </source>
</evidence>
<organism evidence="3 4">
    <name type="scientific">Cladophialophora chaetospira</name>
    <dbReference type="NCBI Taxonomy" id="386627"/>
    <lineage>
        <taxon>Eukaryota</taxon>
        <taxon>Fungi</taxon>
        <taxon>Dikarya</taxon>
        <taxon>Ascomycota</taxon>
        <taxon>Pezizomycotina</taxon>
        <taxon>Eurotiomycetes</taxon>
        <taxon>Chaetothyriomycetidae</taxon>
        <taxon>Chaetothyriales</taxon>
        <taxon>Herpotrichiellaceae</taxon>
        <taxon>Cladophialophora</taxon>
    </lineage>
</organism>
<dbReference type="InterPro" id="IPR014144">
    <property type="entry name" value="LigD_PE_domain"/>
</dbReference>
<feature type="region of interest" description="Disordered" evidence="1">
    <location>
        <begin position="209"/>
        <end position="239"/>
    </location>
</feature>
<dbReference type="Proteomes" id="UP001172673">
    <property type="component" value="Unassembled WGS sequence"/>
</dbReference>
<comment type="caution">
    <text evidence="3">The sequence shown here is derived from an EMBL/GenBank/DDBJ whole genome shotgun (WGS) entry which is preliminary data.</text>
</comment>
<evidence type="ECO:0000256" key="1">
    <source>
        <dbReference type="SAM" id="MobiDB-lite"/>
    </source>
</evidence>
<protein>
    <recommendedName>
        <fullName evidence="2">DNA ligase D 3'-phosphoesterase domain-containing protein</fullName>
    </recommendedName>
</protein>
<feature type="compositionally biased region" description="Polar residues" evidence="1">
    <location>
        <begin position="209"/>
        <end position="220"/>
    </location>
</feature>
<feature type="compositionally biased region" description="Polar residues" evidence="1">
    <location>
        <begin position="407"/>
        <end position="424"/>
    </location>
</feature>
<dbReference type="PANTHER" id="PTHR39465">
    <property type="entry name" value="DNA LIGASE D, 3'-PHOSPHOESTERASE DOMAIN"/>
    <property type="match status" value="1"/>
</dbReference>
<feature type="compositionally biased region" description="Pro residues" evidence="1">
    <location>
        <begin position="427"/>
        <end position="442"/>
    </location>
</feature>
<feature type="compositionally biased region" description="Low complexity" evidence="1">
    <location>
        <begin position="291"/>
        <end position="300"/>
    </location>
</feature>
<feature type="compositionally biased region" description="Polar residues" evidence="1">
    <location>
        <begin position="49"/>
        <end position="60"/>
    </location>
</feature>
<evidence type="ECO:0000313" key="3">
    <source>
        <dbReference type="EMBL" id="KAJ9605180.1"/>
    </source>
</evidence>
<feature type="domain" description="DNA ligase D 3'-phosphoesterase" evidence="2">
    <location>
        <begin position="123"/>
        <end position="266"/>
    </location>
</feature>
<accession>A0AA39CE94</accession>
<feature type="region of interest" description="Disordered" evidence="1">
    <location>
        <begin position="1"/>
        <end position="67"/>
    </location>
</feature>
<sequence length="583" mass="64238">MKQETNDASIEKPQLVSKGKSGAADLSLASLSRPVSPPPVNPRRRLKSHPTTVSLIPTSTEKSESAKVEAGEVDIDDHVSFFSSKLLAAARPPVEGEPRLSHREWLALYHHNLNDRGCHFVVHQHDHPVAGTHYDLRLQCNATSSISFALPYGLPGNPNSRRLNRFAIETRVHNLWNHLIETGSYETGTMLLWDTGEFEVLPYESSRKSSTTDYATATEESGTDSDGGFPIRGNTQSEPEKLHHAFQNRKIKLRLNGTRLPKNYVITIRLLQDNNRVVQPDAPAFKRRRTNGGNNNSSSETSRRKSRPEEIETSSDSSRNSSPTPVAEGKLQPNSPPSVSEDSPRTPSPTGESFHSLDRSPPKRKSPPKLKRSVSSLLRTASPPPVRRASSAIQSQGQPRPRAGLPRSTSTAQTLSHSHSQVQHPAQSPPPRPTPSCPPKLHPSPSTTTKHLDDSRTEVDTDTDTATTIRAQNAYPGALNTINSIHQRKWFLSLDRAACGFRATNEFAFGKRVWERPVLTHPSHPTLQGNNEGERRLGGFETFYVLGRDVERSVLTGRLASDVAGDEGLVGYKPRGGWKGITD</sequence>
<feature type="compositionally biased region" description="Basic and acidic residues" evidence="1">
    <location>
        <begin position="301"/>
        <end position="310"/>
    </location>
</feature>
<dbReference type="AlphaFoldDB" id="A0AA39CE94"/>
<dbReference type="Pfam" id="PF13298">
    <property type="entry name" value="LigD_N"/>
    <property type="match status" value="1"/>
</dbReference>
<dbReference type="PANTHER" id="PTHR39465:SF1">
    <property type="entry name" value="DNA LIGASE D 3'-PHOSPHOESTERASE DOMAIN-CONTAINING PROTEIN"/>
    <property type="match status" value="1"/>
</dbReference>
<feature type="compositionally biased region" description="Basic residues" evidence="1">
    <location>
        <begin position="362"/>
        <end position="372"/>
    </location>
</feature>
<evidence type="ECO:0000313" key="4">
    <source>
        <dbReference type="Proteomes" id="UP001172673"/>
    </source>
</evidence>
<keyword evidence="4" id="KW-1185">Reference proteome</keyword>
<name>A0AA39CE94_9EURO</name>
<feature type="region of interest" description="Disordered" evidence="1">
    <location>
        <begin position="279"/>
        <end position="465"/>
    </location>
</feature>
<feature type="compositionally biased region" description="Low complexity" evidence="1">
    <location>
        <begin position="23"/>
        <end position="34"/>
    </location>
</feature>
<gene>
    <name evidence="3" type="ORF">H2200_010570</name>
</gene>
<dbReference type="EMBL" id="JAPDRK010000017">
    <property type="protein sequence ID" value="KAJ9605180.1"/>
    <property type="molecule type" value="Genomic_DNA"/>
</dbReference>
<reference evidence="3" key="1">
    <citation type="submission" date="2022-10" db="EMBL/GenBank/DDBJ databases">
        <title>Culturing micro-colonial fungi from biological soil crusts in the Mojave desert and describing Neophaeococcomyces mojavensis, and introducing the new genera and species Taxawa tesnikishii.</title>
        <authorList>
            <person name="Kurbessoian T."/>
            <person name="Stajich J.E."/>
        </authorList>
    </citation>
    <scope>NUCLEOTIDE SEQUENCE</scope>
    <source>
        <strain evidence="3">TK_41</strain>
    </source>
</reference>